<dbReference type="AlphaFoldDB" id="A0AAD7URI0"/>
<keyword evidence="2 5" id="KW-0812">Transmembrane</keyword>
<evidence type="ECO:0000256" key="5">
    <source>
        <dbReference type="SAM" id="Phobius"/>
    </source>
</evidence>
<dbReference type="RefSeq" id="XP_058337117.1">
    <property type="nucleotide sequence ID" value="XM_058492110.1"/>
</dbReference>
<keyword evidence="3 5" id="KW-1133">Transmembrane helix</keyword>
<evidence type="ECO:0000256" key="1">
    <source>
        <dbReference type="ARBA" id="ARBA00004141"/>
    </source>
</evidence>
<reference evidence="7 8" key="1">
    <citation type="submission" date="2023-03" db="EMBL/GenBank/DDBJ databases">
        <title>Genome sequence of Lichtheimia ornata CBS 291.66.</title>
        <authorList>
            <person name="Mohabir J.T."/>
            <person name="Shea T.P."/>
            <person name="Kurbessoian T."/>
            <person name="Berby B."/>
            <person name="Fontaine J."/>
            <person name="Livny J."/>
            <person name="Gnirke A."/>
            <person name="Stajich J.E."/>
            <person name="Cuomo C.A."/>
        </authorList>
    </citation>
    <scope>NUCLEOTIDE SEQUENCE [LARGE SCALE GENOMIC DNA]</scope>
    <source>
        <strain evidence="7">CBS 291.66</strain>
    </source>
</reference>
<accession>A0AAD7URI0</accession>
<dbReference type="Pfam" id="PF13886">
    <property type="entry name" value="TM7S3_TM198"/>
    <property type="match status" value="1"/>
</dbReference>
<feature type="domain" description="TM7S3/TM198-like" evidence="6">
    <location>
        <begin position="6"/>
        <end position="205"/>
    </location>
</feature>
<feature type="transmembrane region" description="Helical" evidence="5">
    <location>
        <begin position="114"/>
        <end position="140"/>
    </location>
</feature>
<keyword evidence="8" id="KW-1185">Reference proteome</keyword>
<sequence length="222" mass="25056">MAIIATVLMLIAVFLCSVAFRYFIYTIAITGFLIGAMVTWMILTAAEPLDHGYPRASVVYTCGCFGAGVILATVLMFYWRVGLYFLPAFAGYMLAIFIWCWKDDYILLNVYARQFTSVGFAVGGVLLALVCEFITVILSISFMGAYSFMFALDLLIHAGMVDGPRFMLDFRPHIQEKQHYHLSQKVYAMLGGILGLWVMSIIWQLAYNRGRRFGVQIVPKKD</sequence>
<comment type="subcellular location">
    <subcellularLocation>
        <location evidence="1">Membrane</location>
        <topology evidence="1">Multi-pass membrane protein</topology>
    </subcellularLocation>
</comment>
<proteinExistence type="predicted"/>
<evidence type="ECO:0000313" key="8">
    <source>
        <dbReference type="Proteomes" id="UP001234581"/>
    </source>
</evidence>
<name>A0AAD7URI0_9FUNG</name>
<feature type="transmembrane region" description="Helical" evidence="5">
    <location>
        <begin position="186"/>
        <end position="206"/>
    </location>
</feature>
<evidence type="ECO:0000256" key="4">
    <source>
        <dbReference type="ARBA" id="ARBA00023136"/>
    </source>
</evidence>
<comment type="caution">
    <text evidence="7">The sequence shown here is derived from an EMBL/GenBank/DDBJ whole genome shotgun (WGS) entry which is preliminary data.</text>
</comment>
<feature type="transmembrane region" description="Helical" evidence="5">
    <location>
        <begin position="84"/>
        <end position="102"/>
    </location>
</feature>
<evidence type="ECO:0000256" key="2">
    <source>
        <dbReference type="ARBA" id="ARBA00022692"/>
    </source>
</evidence>
<feature type="transmembrane region" description="Helical" evidence="5">
    <location>
        <begin position="29"/>
        <end position="46"/>
    </location>
</feature>
<evidence type="ECO:0000256" key="3">
    <source>
        <dbReference type="ARBA" id="ARBA00022989"/>
    </source>
</evidence>
<protein>
    <recommendedName>
        <fullName evidence="6">TM7S3/TM198-like domain-containing protein</fullName>
    </recommendedName>
</protein>
<feature type="transmembrane region" description="Helical" evidence="5">
    <location>
        <begin position="58"/>
        <end position="78"/>
    </location>
</feature>
<organism evidence="7 8">
    <name type="scientific">Lichtheimia ornata</name>
    <dbReference type="NCBI Taxonomy" id="688661"/>
    <lineage>
        <taxon>Eukaryota</taxon>
        <taxon>Fungi</taxon>
        <taxon>Fungi incertae sedis</taxon>
        <taxon>Mucoromycota</taxon>
        <taxon>Mucoromycotina</taxon>
        <taxon>Mucoromycetes</taxon>
        <taxon>Mucorales</taxon>
        <taxon>Lichtheimiaceae</taxon>
        <taxon>Lichtheimia</taxon>
    </lineage>
</organism>
<dbReference type="EMBL" id="JARTCD010000114">
    <property type="protein sequence ID" value="KAJ8652203.1"/>
    <property type="molecule type" value="Genomic_DNA"/>
</dbReference>
<dbReference type="GeneID" id="83219551"/>
<dbReference type="Proteomes" id="UP001234581">
    <property type="component" value="Unassembled WGS sequence"/>
</dbReference>
<dbReference type="GO" id="GO:0016020">
    <property type="term" value="C:membrane"/>
    <property type="evidence" value="ECO:0007669"/>
    <property type="project" value="UniProtKB-SubCell"/>
</dbReference>
<feature type="transmembrane region" description="Helical" evidence="5">
    <location>
        <begin position="146"/>
        <end position="166"/>
    </location>
</feature>
<keyword evidence="4 5" id="KW-0472">Membrane</keyword>
<dbReference type="InterPro" id="IPR025256">
    <property type="entry name" value="TM7S3/TM198-like_dom"/>
</dbReference>
<evidence type="ECO:0000313" key="7">
    <source>
        <dbReference type="EMBL" id="KAJ8652203.1"/>
    </source>
</evidence>
<evidence type="ECO:0000259" key="6">
    <source>
        <dbReference type="Pfam" id="PF13886"/>
    </source>
</evidence>
<gene>
    <name evidence="7" type="ORF">O0I10_012164</name>
</gene>